<evidence type="ECO:0008006" key="4">
    <source>
        <dbReference type="Google" id="ProtNLM"/>
    </source>
</evidence>
<name>A0A0X1KK89_9EURY</name>
<dbReference type="InterPro" id="IPR007404">
    <property type="entry name" value="YdjM-like"/>
</dbReference>
<proteinExistence type="predicted"/>
<feature type="transmembrane region" description="Helical" evidence="1">
    <location>
        <begin position="177"/>
        <end position="197"/>
    </location>
</feature>
<feature type="transmembrane region" description="Helical" evidence="1">
    <location>
        <begin position="103"/>
        <end position="124"/>
    </location>
</feature>
<evidence type="ECO:0000256" key="1">
    <source>
        <dbReference type="SAM" id="Phobius"/>
    </source>
</evidence>
<keyword evidence="1" id="KW-0472">Membrane</keyword>
<gene>
    <name evidence="2" type="ORF">X802_05315</name>
</gene>
<evidence type="ECO:0000313" key="2">
    <source>
        <dbReference type="EMBL" id="AJC71655.1"/>
    </source>
</evidence>
<accession>A0A0X1KK89</accession>
<organism evidence="2 3">
    <name type="scientific">Thermococcus guaymasensis DSM 11113</name>
    <dbReference type="NCBI Taxonomy" id="1432656"/>
    <lineage>
        <taxon>Archaea</taxon>
        <taxon>Methanobacteriati</taxon>
        <taxon>Methanobacteriota</taxon>
        <taxon>Thermococci</taxon>
        <taxon>Thermococcales</taxon>
        <taxon>Thermococcaceae</taxon>
        <taxon>Thermococcus</taxon>
    </lineage>
</organism>
<protein>
    <recommendedName>
        <fullName evidence="4">Hydrolase</fullName>
    </recommendedName>
</protein>
<keyword evidence="3" id="KW-1185">Reference proteome</keyword>
<sequence length="200" mass="22260">MILTHYIVKPLRAVLLNPGLFENLNLSNLLSHAFHLKLYETQEFKGFAMDPLEHASVPSLIYLALSGEPTLAGLTALALGAVFPDLDALAEEHRSYLHSLLPFLPVLLLGLHLGGPILLFALGWGSHLFLDFFTGVIPLVYPLSRRGWGLLIIIAGPRNFRIKIKLIERYPDKRHDYRVDISGGFALAVLTILTAIIRLH</sequence>
<dbReference type="EMBL" id="CP007140">
    <property type="protein sequence ID" value="AJC71655.1"/>
    <property type="molecule type" value="Genomic_DNA"/>
</dbReference>
<dbReference type="KEGG" id="tgy:X802_05315"/>
<dbReference type="AlphaFoldDB" id="A0A0X1KK89"/>
<dbReference type="PATRIC" id="fig|1432656.3.peg.1035"/>
<dbReference type="STRING" id="1432656.X802_05315"/>
<evidence type="ECO:0000313" key="3">
    <source>
        <dbReference type="Proteomes" id="UP000062043"/>
    </source>
</evidence>
<keyword evidence="1" id="KW-1133">Transmembrane helix</keyword>
<feature type="transmembrane region" description="Helical" evidence="1">
    <location>
        <begin position="136"/>
        <end position="156"/>
    </location>
</feature>
<dbReference type="Proteomes" id="UP000062043">
    <property type="component" value="Chromosome"/>
</dbReference>
<reference evidence="2 3" key="1">
    <citation type="submission" date="2014-01" db="EMBL/GenBank/DDBJ databases">
        <title>Genome sequencing of Thermococcus guaymasensis.</title>
        <authorList>
            <person name="Zhang X."/>
            <person name="Alvare G."/>
            <person name="Fristensky B."/>
            <person name="Chen L."/>
            <person name="Suen T."/>
            <person name="Chen Q."/>
            <person name="Ma K."/>
        </authorList>
    </citation>
    <scope>NUCLEOTIDE SEQUENCE [LARGE SCALE GENOMIC DNA]</scope>
    <source>
        <strain evidence="2 3">DSM 11113</strain>
    </source>
</reference>
<dbReference type="Pfam" id="PF04307">
    <property type="entry name" value="YdjM"/>
    <property type="match status" value="1"/>
</dbReference>
<keyword evidence="1" id="KW-0812">Transmembrane</keyword>